<keyword evidence="2" id="KW-1185">Reference proteome</keyword>
<accession>A0ABQ9DR79</accession>
<comment type="caution">
    <text evidence="1">The sequence shown here is derived from an EMBL/GenBank/DDBJ whole genome shotgun (WGS) entry which is preliminary data.</text>
</comment>
<dbReference type="EMBL" id="WHWB01032587">
    <property type="protein sequence ID" value="KAJ7424965.1"/>
    <property type="molecule type" value="Genomic_DNA"/>
</dbReference>
<dbReference type="PANTHER" id="PTHR33332">
    <property type="entry name" value="REVERSE TRANSCRIPTASE DOMAIN-CONTAINING PROTEIN"/>
    <property type="match status" value="1"/>
</dbReference>
<protein>
    <submittedName>
        <fullName evidence="1">Uncharacterized protein</fullName>
    </submittedName>
</protein>
<dbReference type="Proteomes" id="UP001145742">
    <property type="component" value="Unassembled WGS sequence"/>
</dbReference>
<proteinExistence type="predicted"/>
<organism evidence="1 2">
    <name type="scientific">Willisornis vidua</name>
    <name type="common">Xingu scale-backed antbird</name>
    <dbReference type="NCBI Taxonomy" id="1566151"/>
    <lineage>
        <taxon>Eukaryota</taxon>
        <taxon>Metazoa</taxon>
        <taxon>Chordata</taxon>
        <taxon>Craniata</taxon>
        <taxon>Vertebrata</taxon>
        <taxon>Euteleostomi</taxon>
        <taxon>Archelosauria</taxon>
        <taxon>Archosauria</taxon>
        <taxon>Dinosauria</taxon>
        <taxon>Saurischia</taxon>
        <taxon>Theropoda</taxon>
        <taxon>Coelurosauria</taxon>
        <taxon>Aves</taxon>
        <taxon>Neognathae</taxon>
        <taxon>Neoaves</taxon>
        <taxon>Telluraves</taxon>
        <taxon>Australaves</taxon>
        <taxon>Passeriformes</taxon>
        <taxon>Thamnophilidae</taxon>
        <taxon>Willisornis</taxon>
    </lineage>
</organism>
<evidence type="ECO:0000313" key="1">
    <source>
        <dbReference type="EMBL" id="KAJ7424965.1"/>
    </source>
</evidence>
<reference evidence="1" key="1">
    <citation type="submission" date="2019-10" db="EMBL/GenBank/DDBJ databases">
        <authorList>
            <person name="Soares A.E.R."/>
            <person name="Aleixo A."/>
            <person name="Schneider P."/>
            <person name="Miyaki C.Y."/>
            <person name="Schneider M.P."/>
            <person name="Mello C."/>
            <person name="Vasconcelos A.T.R."/>
        </authorList>
    </citation>
    <scope>NUCLEOTIDE SEQUENCE</scope>
    <source>
        <tissue evidence="1">Muscle</tissue>
    </source>
</reference>
<name>A0ABQ9DR79_9PASS</name>
<gene>
    <name evidence="1" type="ORF">WISP_26000</name>
</gene>
<evidence type="ECO:0000313" key="2">
    <source>
        <dbReference type="Proteomes" id="UP001145742"/>
    </source>
</evidence>
<sequence>MRFSEIKCKVLHLDWGNIQYQYRLGHVQIENSSFKKNLGVLMDKRLDMSHICVLAVQKANCILGCTNRSMASHLRSNGNGQIFLITFGGPERMLTIGVLG</sequence>